<protein>
    <submittedName>
        <fullName evidence="1">Uncharacterized protein</fullName>
    </submittedName>
</protein>
<dbReference type="RefSeq" id="WP_283217954.1">
    <property type="nucleotide sequence ID" value="NZ_LGFD01000065.1"/>
</dbReference>
<dbReference type="PATRIC" id="fig|172049.5.peg.112"/>
<proteinExistence type="predicted"/>
<dbReference type="Proteomes" id="UP000053911">
    <property type="component" value="Unassembled WGS sequence"/>
</dbReference>
<sequence>MIKKVAPAFFFILLVSTLVTAQEGGSVEASGAVDLNVTLVNVGPFPKFVLINPDYEYVLIRRGNEIVSVNNMGFWIAPYETLQVNVKINESLSVGSVSGVEGPNIFYSPVYPQLVLYPQKYHMVDTFFISDGYVRVIKYTGRVRVTVSNPSEEEVKYIAVGVPILFDSAEMYGFNPEYTMKYSEYVSTILGQYTQYVRDFMPTYLDRESENTNDMSELSSRIVVYSPTDTLLTKSKERPEFPEISEKSKVKFDYPVWIVFLGVKDFVFEYKVKWENLMWVSEFGGKEEKAFRFIMDRRNPK</sequence>
<dbReference type="EMBL" id="LGFD01000065">
    <property type="protein sequence ID" value="KUK16774.1"/>
    <property type="molecule type" value="Genomic_DNA"/>
</dbReference>
<evidence type="ECO:0000313" key="2">
    <source>
        <dbReference type="Proteomes" id="UP000053911"/>
    </source>
</evidence>
<gene>
    <name evidence="1" type="ORF">XD54_1938</name>
</gene>
<comment type="caution">
    <text evidence="1">The sequence shown here is derived from an EMBL/GenBank/DDBJ whole genome shotgun (WGS) entry which is preliminary data.</text>
</comment>
<name>A0A101EKF2_9EURY</name>
<evidence type="ECO:0000313" key="1">
    <source>
        <dbReference type="EMBL" id="KUK16774.1"/>
    </source>
</evidence>
<accession>A0A101EKF2</accession>
<dbReference type="AlphaFoldDB" id="A0A101EKF2"/>
<organism evidence="1 2">
    <name type="scientific">Thermococcus sibiricus</name>
    <dbReference type="NCBI Taxonomy" id="172049"/>
    <lineage>
        <taxon>Archaea</taxon>
        <taxon>Methanobacteriati</taxon>
        <taxon>Methanobacteriota</taxon>
        <taxon>Thermococci</taxon>
        <taxon>Thermococcales</taxon>
        <taxon>Thermococcaceae</taxon>
        <taxon>Thermococcus</taxon>
    </lineage>
</organism>
<reference evidence="2" key="1">
    <citation type="journal article" date="2015" name="MBio">
        <title>Genome-Resolved Metagenomic Analysis Reveals Roles for Candidate Phyla and Other Microbial Community Members in Biogeochemical Transformations in Oil Reservoirs.</title>
        <authorList>
            <person name="Hu P."/>
            <person name="Tom L."/>
            <person name="Singh A."/>
            <person name="Thomas B.C."/>
            <person name="Baker B.J."/>
            <person name="Piceno Y.M."/>
            <person name="Andersen G.L."/>
            <person name="Banfield J.F."/>
        </authorList>
    </citation>
    <scope>NUCLEOTIDE SEQUENCE [LARGE SCALE GENOMIC DNA]</scope>
</reference>